<proteinExistence type="predicted"/>
<comment type="caution">
    <text evidence="1">The sequence shown here is derived from an EMBL/GenBank/DDBJ whole genome shotgun (WGS) entry which is preliminary data.</text>
</comment>
<name>A0ABV1GH01_9FIRM</name>
<organism evidence="1 2">
    <name type="scientific">Ruthenibacterium intestinale</name>
    <dbReference type="NCBI Taxonomy" id="3133163"/>
    <lineage>
        <taxon>Bacteria</taxon>
        <taxon>Bacillati</taxon>
        <taxon>Bacillota</taxon>
        <taxon>Clostridia</taxon>
        <taxon>Eubacteriales</taxon>
        <taxon>Oscillospiraceae</taxon>
        <taxon>Ruthenibacterium</taxon>
    </lineage>
</organism>
<reference evidence="1 2" key="1">
    <citation type="submission" date="2024-03" db="EMBL/GenBank/DDBJ databases">
        <title>Human intestinal bacterial collection.</title>
        <authorList>
            <person name="Pauvert C."/>
            <person name="Hitch T.C.A."/>
            <person name="Clavel T."/>
        </authorList>
    </citation>
    <scope>NUCLEOTIDE SEQUENCE [LARGE SCALE GENOMIC DNA]</scope>
    <source>
        <strain evidence="1 2">CLA-JM-H11</strain>
    </source>
</reference>
<dbReference type="EMBL" id="JBBMFA010000099">
    <property type="protein sequence ID" value="MEQ2520922.1"/>
    <property type="molecule type" value="Genomic_DNA"/>
</dbReference>
<gene>
    <name evidence="1" type="ORF">WMO24_10855</name>
</gene>
<protein>
    <submittedName>
        <fullName evidence="1">Plasmid segregation centromere-binding protein ParR</fullName>
    </submittedName>
</protein>
<dbReference type="Proteomes" id="UP001477672">
    <property type="component" value="Unassembled WGS sequence"/>
</dbReference>
<accession>A0ABV1GH01</accession>
<evidence type="ECO:0000313" key="2">
    <source>
        <dbReference type="Proteomes" id="UP001477672"/>
    </source>
</evidence>
<sequence length="90" mass="10490">MKRPQFEFRPNRRLKLHQQAWEYLERVPAGQKNEYLVQAILCLESQKGLEKTLRKVLTDPSVAVKGESLQKKQTEVPDEMLGFMASLMET</sequence>
<keyword evidence="2" id="KW-1185">Reference proteome</keyword>
<evidence type="ECO:0000313" key="1">
    <source>
        <dbReference type="EMBL" id="MEQ2520922.1"/>
    </source>
</evidence>
<dbReference type="RefSeq" id="WP_349216466.1">
    <property type="nucleotide sequence ID" value="NZ_JBBMFA010000099.1"/>
</dbReference>